<feature type="region of interest" description="Disordered" evidence="1">
    <location>
        <begin position="124"/>
        <end position="176"/>
    </location>
</feature>
<comment type="caution">
    <text evidence="2">The sequence shown here is derived from an EMBL/GenBank/DDBJ whole genome shotgun (WGS) entry which is preliminary data.</text>
</comment>
<evidence type="ECO:0000313" key="2">
    <source>
        <dbReference type="EMBL" id="KAK9031965.1"/>
    </source>
</evidence>
<reference evidence="2 3" key="1">
    <citation type="journal article" date="2024" name="G3 (Bethesda)">
        <title>Genome assembly of Hibiscus sabdariffa L. provides insights into metabolisms of medicinal natural products.</title>
        <authorList>
            <person name="Kim T."/>
        </authorList>
    </citation>
    <scope>NUCLEOTIDE SEQUENCE [LARGE SCALE GENOMIC DNA]</scope>
    <source>
        <strain evidence="2">TK-2024</strain>
        <tissue evidence="2">Old leaves</tissue>
    </source>
</reference>
<organism evidence="2 3">
    <name type="scientific">Hibiscus sabdariffa</name>
    <name type="common">roselle</name>
    <dbReference type="NCBI Taxonomy" id="183260"/>
    <lineage>
        <taxon>Eukaryota</taxon>
        <taxon>Viridiplantae</taxon>
        <taxon>Streptophyta</taxon>
        <taxon>Embryophyta</taxon>
        <taxon>Tracheophyta</taxon>
        <taxon>Spermatophyta</taxon>
        <taxon>Magnoliopsida</taxon>
        <taxon>eudicotyledons</taxon>
        <taxon>Gunneridae</taxon>
        <taxon>Pentapetalae</taxon>
        <taxon>rosids</taxon>
        <taxon>malvids</taxon>
        <taxon>Malvales</taxon>
        <taxon>Malvaceae</taxon>
        <taxon>Malvoideae</taxon>
        <taxon>Hibiscus</taxon>
    </lineage>
</organism>
<sequence>MLAPPTTLDDCSSFAPGCISVHDSLLDKMKDLCFTYEEGLEASMEVAVEGTCHSLLGQMTRLVRILHLDLLKLTTLVLVSKVNPVLNASVEPPGPHSDVVACDDAFPTFAPQHDEPTYEPVAAQHGAEHEDSDAVLPEHDTERVDSDPVTHADAHEDSDVVLPERDVEHDDSNPVTHTAAQDFAFFRRKRFDKENQVNIRYYGLAPPKLENSCNKLFGGNSSFQKIGS</sequence>
<evidence type="ECO:0000313" key="3">
    <source>
        <dbReference type="Proteomes" id="UP001396334"/>
    </source>
</evidence>
<gene>
    <name evidence="2" type="ORF">V6N11_056250</name>
</gene>
<proteinExistence type="predicted"/>
<dbReference type="EMBL" id="JBBPBN010000009">
    <property type="protein sequence ID" value="KAK9031965.1"/>
    <property type="molecule type" value="Genomic_DNA"/>
</dbReference>
<evidence type="ECO:0000256" key="1">
    <source>
        <dbReference type="SAM" id="MobiDB-lite"/>
    </source>
</evidence>
<feature type="compositionally biased region" description="Basic and acidic residues" evidence="1">
    <location>
        <begin position="136"/>
        <end position="172"/>
    </location>
</feature>
<dbReference type="Proteomes" id="UP001396334">
    <property type="component" value="Unassembled WGS sequence"/>
</dbReference>
<accession>A0ABR2T389</accession>
<protein>
    <submittedName>
        <fullName evidence="2">Uncharacterized protein</fullName>
    </submittedName>
</protein>
<keyword evidence="3" id="KW-1185">Reference proteome</keyword>
<name>A0ABR2T389_9ROSI</name>